<proteinExistence type="predicted"/>
<evidence type="ECO:0000256" key="1">
    <source>
        <dbReference type="SAM" id="Phobius"/>
    </source>
</evidence>
<organism evidence="2 3">
    <name type="scientific">Halolamina salina</name>
    <dbReference type="NCBI Taxonomy" id="1220023"/>
    <lineage>
        <taxon>Archaea</taxon>
        <taxon>Methanobacteriati</taxon>
        <taxon>Methanobacteriota</taxon>
        <taxon>Stenosarchaea group</taxon>
        <taxon>Halobacteria</taxon>
        <taxon>Halobacteriales</taxon>
        <taxon>Haloferacaceae</taxon>
    </lineage>
</organism>
<evidence type="ECO:0000313" key="2">
    <source>
        <dbReference type="EMBL" id="MFD1525875.1"/>
    </source>
</evidence>
<sequence length="69" mass="6837">MLDSRAAGLLASGVTSAFALGGLGTFLRLLPDSARLAPTAAVFAFVAVVVAAGVVVGSRSVPNGTAYWT</sequence>
<keyword evidence="1" id="KW-0472">Membrane</keyword>
<feature type="transmembrane region" description="Helical" evidence="1">
    <location>
        <begin position="35"/>
        <end position="56"/>
    </location>
</feature>
<keyword evidence="3" id="KW-1185">Reference proteome</keyword>
<dbReference type="RefSeq" id="WP_379733252.1">
    <property type="nucleotide sequence ID" value="NZ_JBHSWZ010000622.1"/>
</dbReference>
<name>A0ABD6B7F6_9EURY</name>
<evidence type="ECO:0000313" key="3">
    <source>
        <dbReference type="Proteomes" id="UP001597111"/>
    </source>
</evidence>
<dbReference type="EMBL" id="JBHUDH010000050">
    <property type="protein sequence ID" value="MFD1525875.1"/>
    <property type="molecule type" value="Genomic_DNA"/>
</dbReference>
<gene>
    <name evidence="2" type="ORF">ACFR9S_06090</name>
</gene>
<protein>
    <submittedName>
        <fullName evidence="2">Uncharacterized protein</fullName>
    </submittedName>
</protein>
<accession>A0ABD6B7F6</accession>
<keyword evidence="1" id="KW-0812">Transmembrane</keyword>
<comment type="caution">
    <text evidence="2">The sequence shown here is derived from an EMBL/GenBank/DDBJ whole genome shotgun (WGS) entry which is preliminary data.</text>
</comment>
<keyword evidence="1" id="KW-1133">Transmembrane helix</keyword>
<reference evidence="2 3" key="1">
    <citation type="journal article" date="2019" name="Int. J. Syst. Evol. Microbiol.">
        <title>The Global Catalogue of Microorganisms (GCM) 10K type strain sequencing project: providing services to taxonomists for standard genome sequencing and annotation.</title>
        <authorList>
            <consortium name="The Broad Institute Genomics Platform"/>
            <consortium name="The Broad Institute Genome Sequencing Center for Infectious Disease"/>
            <person name="Wu L."/>
            <person name="Ma J."/>
        </authorList>
    </citation>
    <scope>NUCLEOTIDE SEQUENCE [LARGE SCALE GENOMIC DNA]</scope>
    <source>
        <strain evidence="2 3">CGMCC 1.12285</strain>
    </source>
</reference>
<dbReference type="Proteomes" id="UP001597111">
    <property type="component" value="Unassembled WGS sequence"/>
</dbReference>
<dbReference type="AlphaFoldDB" id="A0ABD6B7F6"/>